<keyword evidence="14" id="KW-1133">Transmembrane helix</keyword>
<keyword evidence="10" id="KW-0677">Repeat</keyword>
<keyword evidence="17" id="KW-0325">Glycoprotein</keyword>
<dbReference type="EC" id="2.7.11.1" evidence="2"/>
<dbReference type="SUPFAM" id="SSF56112">
    <property type="entry name" value="Protein kinase-like (PK-like)"/>
    <property type="match status" value="1"/>
</dbReference>
<accession>A0AA39DMW5</accession>
<dbReference type="Gene3D" id="1.10.510.10">
    <property type="entry name" value="Transferase(Phosphotransferase) domain 1"/>
    <property type="match status" value="1"/>
</dbReference>
<evidence type="ECO:0000256" key="7">
    <source>
        <dbReference type="ARBA" id="ARBA00022679"/>
    </source>
</evidence>
<keyword evidence="6" id="KW-0433">Leucine-rich repeat</keyword>
<dbReference type="AlphaFoldDB" id="A0AA39DMW5"/>
<evidence type="ECO:0000256" key="15">
    <source>
        <dbReference type="ARBA" id="ARBA00023136"/>
    </source>
</evidence>
<keyword evidence="12" id="KW-0418">Kinase</keyword>
<evidence type="ECO:0000259" key="20">
    <source>
        <dbReference type="PROSITE" id="PS50011"/>
    </source>
</evidence>
<keyword evidence="11" id="KW-0547">Nucleotide-binding</keyword>
<dbReference type="InterPro" id="IPR000719">
    <property type="entry name" value="Prot_kinase_dom"/>
</dbReference>
<keyword evidence="8" id="KW-0812">Transmembrane</keyword>
<keyword evidence="13" id="KW-0067">ATP-binding</keyword>
<keyword evidence="9" id="KW-0732">Signal</keyword>
<dbReference type="InterPro" id="IPR008271">
    <property type="entry name" value="Ser/Thr_kinase_AS"/>
</dbReference>
<evidence type="ECO:0000256" key="10">
    <source>
        <dbReference type="ARBA" id="ARBA00022737"/>
    </source>
</evidence>
<evidence type="ECO:0000256" key="9">
    <source>
        <dbReference type="ARBA" id="ARBA00022729"/>
    </source>
</evidence>
<evidence type="ECO:0000256" key="8">
    <source>
        <dbReference type="ARBA" id="ARBA00022692"/>
    </source>
</evidence>
<dbReference type="PROSITE" id="PS50011">
    <property type="entry name" value="PROTEIN_KINASE_DOM"/>
    <property type="match status" value="1"/>
</dbReference>
<dbReference type="PANTHER" id="PTHR48008:SF14">
    <property type="entry name" value="PROTEIN KINASE DOMAIN-CONTAINING PROTEIN"/>
    <property type="match status" value="1"/>
</dbReference>
<dbReference type="GO" id="GO:0005886">
    <property type="term" value="C:plasma membrane"/>
    <property type="evidence" value="ECO:0007669"/>
    <property type="project" value="UniProtKB-SubCell"/>
</dbReference>
<keyword evidence="15" id="KW-0472">Membrane</keyword>
<dbReference type="Proteomes" id="UP001168098">
    <property type="component" value="Unassembled WGS sequence"/>
</dbReference>
<evidence type="ECO:0000256" key="6">
    <source>
        <dbReference type="ARBA" id="ARBA00022614"/>
    </source>
</evidence>
<evidence type="ECO:0000256" key="5">
    <source>
        <dbReference type="ARBA" id="ARBA00022553"/>
    </source>
</evidence>
<evidence type="ECO:0000313" key="22">
    <source>
        <dbReference type="Proteomes" id="UP001168098"/>
    </source>
</evidence>
<keyword evidence="16" id="KW-0675">Receptor</keyword>
<evidence type="ECO:0000256" key="4">
    <source>
        <dbReference type="ARBA" id="ARBA00022527"/>
    </source>
</evidence>
<keyword evidence="22" id="KW-1185">Reference proteome</keyword>
<evidence type="ECO:0000256" key="3">
    <source>
        <dbReference type="ARBA" id="ARBA00022475"/>
    </source>
</evidence>
<dbReference type="PANTHER" id="PTHR48008">
    <property type="entry name" value="LEUCINE-RICH REPEAT RECEPTOR-LIKE PROTEIN KINASE IMK3-RELATED"/>
    <property type="match status" value="1"/>
</dbReference>
<evidence type="ECO:0000256" key="19">
    <source>
        <dbReference type="ARBA" id="ARBA00048679"/>
    </source>
</evidence>
<evidence type="ECO:0000313" key="21">
    <source>
        <dbReference type="EMBL" id="KAJ9689365.1"/>
    </source>
</evidence>
<keyword evidence="4" id="KW-0723">Serine/threonine-protein kinase</keyword>
<evidence type="ECO:0000256" key="14">
    <source>
        <dbReference type="ARBA" id="ARBA00022989"/>
    </source>
</evidence>
<evidence type="ECO:0000256" key="12">
    <source>
        <dbReference type="ARBA" id="ARBA00022777"/>
    </source>
</evidence>
<evidence type="ECO:0000256" key="16">
    <source>
        <dbReference type="ARBA" id="ARBA00023170"/>
    </source>
</evidence>
<sequence>MPNGSLEKWLYSHNYCLNLFQRVSIMVDVALALEYLHHGQSEPVVHCDLKPSNVLLDDEMIAHVGDFGIAKILVENKTAIQTKTLGTLGYIAPEYGSEGRVSTRGDIYSYGVMLLEMFTRKKPTDVMFVGELSLRQWVMTSIPDKIMEVIDGNLLGIEDGRDVIAAQGDLLAIMELGLECSREFPEERVDIKEVVVKLNKIKLKLV</sequence>
<gene>
    <name evidence="21" type="ORF">PVL29_014850</name>
</gene>
<dbReference type="InterPro" id="IPR052451">
    <property type="entry name" value="Ser/Thr_kinase-like"/>
</dbReference>
<feature type="domain" description="Protein kinase" evidence="20">
    <location>
        <begin position="1"/>
        <end position="203"/>
    </location>
</feature>
<dbReference type="SMART" id="SM00220">
    <property type="entry name" value="S_TKc"/>
    <property type="match status" value="1"/>
</dbReference>
<comment type="subcellular location">
    <subcellularLocation>
        <location evidence="1">Cell membrane</location>
        <topology evidence="1">Single-pass membrane protein</topology>
    </subcellularLocation>
</comment>
<dbReference type="PROSITE" id="PS00108">
    <property type="entry name" value="PROTEIN_KINASE_ST"/>
    <property type="match status" value="1"/>
</dbReference>
<name>A0AA39DMW5_VITRO</name>
<evidence type="ECO:0000256" key="11">
    <source>
        <dbReference type="ARBA" id="ARBA00022741"/>
    </source>
</evidence>
<reference evidence="21 22" key="1">
    <citation type="journal article" date="2023" name="BMC Biotechnol.">
        <title>Vitis rotundifolia cv Carlos genome sequencing.</title>
        <authorList>
            <person name="Huff M."/>
            <person name="Hulse-Kemp A."/>
            <person name="Scheffler B."/>
            <person name="Youngblood R."/>
            <person name="Simpson S."/>
            <person name="Babiker E."/>
            <person name="Staton M."/>
        </authorList>
    </citation>
    <scope>NUCLEOTIDE SEQUENCE [LARGE SCALE GENOMIC DNA]</scope>
    <source>
        <tissue evidence="21">Leaf</tissue>
    </source>
</reference>
<evidence type="ECO:0000256" key="18">
    <source>
        <dbReference type="ARBA" id="ARBA00047899"/>
    </source>
</evidence>
<keyword evidence="3" id="KW-1003">Cell membrane</keyword>
<dbReference type="EMBL" id="JARBHA010000011">
    <property type="protein sequence ID" value="KAJ9689365.1"/>
    <property type="molecule type" value="Genomic_DNA"/>
</dbReference>
<evidence type="ECO:0000256" key="1">
    <source>
        <dbReference type="ARBA" id="ARBA00004162"/>
    </source>
</evidence>
<dbReference type="GO" id="GO:0005524">
    <property type="term" value="F:ATP binding"/>
    <property type="evidence" value="ECO:0007669"/>
    <property type="project" value="UniProtKB-KW"/>
</dbReference>
<dbReference type="GO" id="GO:0004674">
    <property type="term" value="F:protein serine/threonine kinase activity"/>
    <property type="evidence" value="ECO:0007669"/>
    <property type="project" value="UniProtKB-KW"/>
</dbReference>
<proteinExistence type="predicted"/>
<comment type="catalytic activity">
    <reaction evidence="18">
        <text>L-threonyl-[protein] + ATP = O-phospho-L-threonyl-[protein] + ADP + H(+)</text>
        <dbReference type="Rhea" id="RHEA:46608"/>
        <dbReference type="Rhea" id="RHEA-COMP:11060"/>
        <dbReference type="Rhea" id="RHEA-COMP:11605"/>
        <dbReference type="ChEBI" id="CHEBI:15378"/>
        <dbReference type="ChEBI" id="CHEBI:30013"/>
        <dbReference type="ChEBI" id="CHEBI:30616"/>
        <dbReference type="ChEBI" id="CHEBI:61977"/>
        <dbReference type="ChEBI" id="CHEBI:456216"/>
        <dbReference type="EC" id="2.7.11.1"/>
    </reaction>
</comment>
<evidence type="ECO:0000256" key="2">
    <source>
        <dbReference type="ARBA" id="ARBA00012513"/>
    </source>
</evidence>
<organism evidence="21 22">
    <name type="scientific">Vitis rotundifolia</name>
    <name type="common">Muscadine grape</name>
    <dbReference type="NCBI Taxonomy" id="103349"/>
    <lineage>
        <taxon>Eukaryota</taxon>
        <taxon>Viridiplantae</taxon>
        <taxon>Streptophyta</taxon>
        <taxon>Embryophyta</taxon>
        <taxon>Tracheophyta</taxon>
        <taxon>Spermatophyta</taxon>
        <taxon>Magnoliopsida</taxon>
        <taxon>eudicotyledons</taxon>
        <taxon>Gunneridae</taxon>
        <taxon>Pentapetalae</taxon>
        <taxon>rosids</taxon>
        <taxon>Vitales</taxon>
        <taxon>Vitaceae</taxon>
        <taxon>Viteae</taxon>
        <taxon>Vitis</taxon>
    </lineage>
</organism>
<dbReference type="Pfam" id="PF00069">
    <property type="entry name" value="Pkinase"/>
    <property type="match status" value="1"/>
</dbReference>
<comment type="caution">
    <text evidence="21">The sequence shown here is derived from an EMBL/GenBank/DDBJ whole genome shotgun (WGS) entry which is preliminary data.</text>
</comment>
<dbReference type="FunFam" id="1.10.510.10:FF:000358">
    <property type="entry name" value="Putative leucine-rich repeat receptor-like serine/threonine-protein kinase"/>
    <property type="match status" value="1"/>
</dbReference>
<keyword evidence="5" id="KW-0597">Phosphoprotein</keyword>
<keyword evidence="7" id="KW-0808">Transferase</keyword>
<dbReference type="InterPro" id="IPR011009">
    <property type="entry name" value="Kinase-like_dom_sf"/>
</dbReference>
<comment type="catalytic activity">
    <reaction evidence="19">
        <text>L-seryl-[protein] + ATP = O-phospho-L-seryl-[protein] + ADP + H(+)</text>
        <dbReference type="Rhea" id="RHEA:17989"/>
        <dbReference type="Rhea" id="RHEA-COMP:9863"/>
        <dbReference type="Rhea" id="RHEA-COMP:11604"/>
        <dbReference type="ChEBI" id="CHEBI:15378"/>
        <dbReference type="ChEBI" id="CHEBI:29999"/>
        <dbReference type="ChEBI" id="CHEBI:30616"/>
        <dbReference type="ChEBI" id="CHEBI:83421"/>
        <dbReference type="ChEBI" id="CHEBI:456216"/>
        <dbReference type="EC" id="2.7.11.1"/>
    </reaction>
</comment>
<protein>
    <recommendedName>
        <fullName evidence="2">non-specific serine/threonine protein kinase</fullName>
        <ecNumber evidence="2">2.7.11.1</ecNumber>
    </recommendedName>
</protein>
<evidence type="ECO:0000256" key="17">
    <source>
        <dbReference type="ARBA" id="ARBA00023180"/>
    </source>
</evidence>
<evidence type="ECO:0000256" key="13">
    <source>
        <dbReference type="ARBA" id="ARBA00022840"/>
    </source>
</evidence>